<accession>A0A2H1WY10</accession>
<organism evidence="11">
    <name type="scientific">Spodoptera frugiperda</name>
    <name type="common">Fall armyworm</name>
    <dbReference type="NCBI Taxonomy" id="7108"/>
    <lineage>
        <taxon>Eukaryota</taxon>
        <taxon>Metazoa</taxon>
        <taxon>Ecdysozoa</taxon>
        <taxon>Arthropoda</taxon>
        <taxon>Hexapoda</taxon>
        <taxon>Insecta</taxon>
        <taxon>Pterygota</taxon>
        <taxon>Neoptera</taxon>
        <taxon>Endopterygota</taxon>
        <taxon>Lepidoptera</taxon>
        <taxon>Glossata</taxon>
        <taxon>Ditrysia</taxon>
        <taxon>Noctuoidea</taxon>
        <taxon>Noctuidae</taxon>
        <taxon>Amphipyrinae</taxon>
        <taxon>Spodoptera</taxon>
    </lineage>
</organism>
<name>A0A2H1WY10_SPOFR</name>
<dbReference type="Pfam" id="PF01783">
    <property type="entry name" value="Ribosomal_L32p"/>
    <property type="match status" value="1"/>
</dbReference>
<comment type="subcellular location">
    <subcellularLocation>
        <location evidence="1">Mitochondrion</location>
    </subcellularLocation>
</comment>
<feature type="compositionally biased region" description="Polar residues" evidence="10">
    <location>
        <begin position="179"/>
        <end position="188"/>
    </location>
</feature>
<dbReference type="PANTHER" id="PTHR21026">
    <property type="entry name" value="39S RIBOSOMAL PROTEIN L32, MITOCHONDRIAL"/>
    <property type="match status" value="1"/>
</dbReference>
<evidence type="ECO:0000256" key="1">
    <source>
        <dbReference type="ARBA" id="ARBA00004173"/>
    </source>
</evidence>
<evidence type="ECO:0000256" key="8">
    <source>
        <dbReference type="ARBA" id="ARBA00042577"/>
    </source>
</evidence>
<proteinExistence type="inferred from homology"/>
<dbReference type="GO" id="GO:0003735">
    <property type="term" value="F:structural constituent of ribosome"/>
    <property type="evidence" value="ECO:0007669"/>
    <property type="project" value="InterPro"/>
</dbReference>
<dbReference type="InterPro" id="IPR002677">
    <property type="entry name" value="Ribosomal_bL32"/>
</dbReference>
<evidence type="ECO:0000256" key="6">
    <source>
        <dbReference type="ARBA" id="ARBA00023274"/>
    </source>
</evidence>
<feature type="region of interest" description="Disordered" evidence="10">
    <location>
        <begin position="174"/>
        <end position="197"/>
    </location>
</feature>
<gene>
    <name evidence="11" type="ORF">SFRICE_003720</name>
</gene>
<evidence type="ECO:0000256" key="10">
    <source>
        <dbReference type="SAM" id="MobiDB-lite"/>
    </source>
</evidence>
<dbReference type="EMBL" id="ODYU01011930">
    <property type="protein sequence ID" value="SOQ57960.1"/>
    <property type="molecule type" value="Genomic_DNA"/>
</dbReference>
<dbReference type="PANTHER" id="PTHR21026:SF2">
    <property type="entry name" value="LARGE RIBOSOMAL SUBUNIT PROTEIN BL32M"/>
    <property type="match status" value="1"/>
</dbReference>
<reference evidence="11" key="1">
    <citation type="submission" date="2016-07" db="EMBL/GenBank/DDBJ databases">
        <authorList>
            <person name="Bretaudeau A."/>
        </authorList>
    </citation>
    <scope>NUCLEOTIDE SEQUENCE</scope>
    <source>
        <strain evidence="11">Rice</strain>
        <tissue evidence="11">Whole body</tissue>
    </source>
</reference>
<comment type="function">
    <text evidence="9">Component of the mitochondrial large ribosomal subunit (mt-LSU). The mitochondrial ribosome (mitoribosome) is a large ribonucleoprotein complex responsible for the synthesis of proteins inside mitochondria.</text>
</comment>
<dbReference type="OrthoDB" id="2014905at2759"/>
<keyword evidence="5" id="KW-0496">Mitochondrion</keyword>
<evidence type="ECO:0000256" key="4">
    <source>
        <dbReference type="ARBA" id="ARBA00022980"/>
    </source>
</evidence>
<sequence>MIPRFTHVLQLMKNVERNLFHMFGYHPPKELALGYVHERKPVATPKKFSIKDIVGDGFLLAVPKFRRTIERKLKRKFGTPEYVWKMLVPKNHIKVCQNCGHHHEKRRLCENCYTKIKQETEEIQAQIKEKLGINPIEHDVVVLYKGETLPDQPKEFWKGKRIIEMKKERPQWFSKNLLEKTTQQPSKSTDVKPTDLA</sequence>
<evidence type="ECO:0000256" key="2">
    <source>
        <dbReference type="ARBA" id="ARBA00008560"/>
    </source>
</evidence>
<dbReference type="AlphaFoldDB" id="A0A2H1WY10"/>
<dbReference type="SUPFAM" id="SSF57829">
    <property type="entry name" value="Zn-binding ribosomal proteins"/>
    <property type="match status" value="1"/>
</dbReference>
<evidence type="ECO:0000256" key="5">
    <source>
        <dbReference type="ARBA" id="ARBA00023128"/>
    </source>
</evidence>
<dbReference type="GO" id="GO:0005762">
    <property type="term" value="C:mitochondrial large ribosomal subunit"/>
    <property type="evidence" value="ECO:0007669"/>
    <property type="project" value="TreeGrafter"/>
</dbReference>
<evidence type="ECO:0000256" key="7">
    <source>
        <dbReference type="ARBA" id="ARBA00039935"/>
    </source>
</evidence>
<comment type="similarity">
    <text evidence="2">Belongs to the bacterial ribosomal protein bL32 family.</text>
</comment>
<evidence type="ECO:0000256" key="3">
    <source>
        <dbReference type="ARBA" id="ARBA00022946"/>
    </source>
</evidence>
<dbReference type="GO" id="GO:0006412">
    <property type="term" value="P:translation"/>
    <property type="evidence" value="ECO:0007669"/>
    <property type="project" value="InterPro"/>
</dbReference>
<protein>
    <recommendedName>
        <fullName evidence="7">Large ribosomal subunit protein bL32m</fullName>
    </recommendedName>
    <alternativeName>
        <fullName evidence="8">39S ribosomal protein L32, mitochondrial</fullName>
    </alternativeName>
</protein>
<dbReference type="InterPro" id="IPR011332">
    <property type="entry name" value="Ribosomal_zn-bd"/>
</dbReference>
<keyword evidence="6" id="KW-0687">Ribonucleoprotein</keyword>
<dbReference type="InterPro" id="IPR051991">
    <property type="entry name" value="Mitoribosomal_protein_bL32"/>
</dbReference>
<keyword evidence="4" id="KW-0689">Ribosomal protein</keyword>
<evidence type="ECO:0000313" key="11">
    <source>
        <dbReference type="EMBL" id="SOQ57960.1"/>
    </source>
</evidence>
<keyword evidence="3" id="KW-0809">Transit peptide</keyword>
<evidence type="ECO:0000256" key="9">
    <source>
        <dbReference type="ARBA" id="ARBA00045766"/>
    </source>
</evidence>